<evidence type="ECO:0000313" key="2">
    <source>
        <dbReference type="EMBL" id="ETN98502.1"/>
    </source>
</evidence>
<reference evidence="2 3" key="1">
    <citation type="journal article" date="2013" name="Curr. Biol.">
        <title>The Genome of the Foraminiferan Reticulomyxa filosa.</title>
        <authorList>
            <person name="Glockner G."/>
            <person name="Hulsmann N."/>
            <person name="Schleicher M."/>
            <person name="Noegel A.A."/>
            <person name="Eichinger L."/>
            <person name="Gallinger C."/>
            <person name="Pawlowski J."/>
            <person name="Sierra R."/>
            <person name="Euteneuer U."/>
            <person name="Pillet L."/>
            <person name="Moustafa A."/>
            <person name="Platzer M."/>
            <person name="Groth M."/>
            <person name="Szafranski K."/>
            <person name="Schliwa M."/>
        </authorList>
    </citation>
    <scope>NUCLEOTIDE SEQUENCE [LARGE SCALE GENOMIC DNA]</scope>
</reference>
<accession>X6L8Z7</accession>
<gene>
    <name evidence="2" type="ORF">RFI_38991</name>
</gene>
<organism evidence="2 3">
    <name type="scientific">Reticulomyxa filosa</name>
    <dbReference type="NCBI Taxonomy" id="46433"/>
    <lineage>
        <taxon>Eukaryota</taxon>
        <taxon>Sar</taxon>
        <taxon>Rhizaria</taxon>
        <taxon>Retaria</taxon>
        <taxon>Foraminifera</taxon>
        <taxon>Monothalamids</taxon>
        <taxon>Reticulomyxidae</taxon>
        <taxon>Reticulomyxa</taxon>
    </lineage>
</organism>
<evidence type="ECO:0000313" key="3">
    <source>
        <dbReference type="Proteomes" id="UP000023152"/>
    </source>
</evidence>
<protein>
    <submittedName>
        <fullName evidence="2">Uncharacterized protein</fullName>
    </submittedName>
</protein>
<dbReference type="EMBL" id="ASPP01046506">
    <property type="protein sequence ID" value="ETN98502.1"/>
    <property type="molecule type" value="Genomic_DNA"/>
</dbReference>
<feature type="region of interest" description="Disordered" evidence="1">
    <location>
        <begin position="30"/>
        <end position="53"/>
    </location>
</feature>
<proteinExistence type="predicted"/>
<name>X6L8Z7_RETFI</name>
<dbReference type="Proteomes" id="UP000023152">
    <property type="component" value="Unassembled WGS sequence"/>
</dbReference>
<evidence type="ECO:0000256" key="1">
    <source>
        <dbReference type="SAM" id="MobiDB-lite"/>
    </source>
</evidence>
<keyword evidence="3" id="KW-1185">Reference proteome</keyword>
<comment type="caution">
    <text evidence="2">The sequence shown here is derived from an EMBL/GenBank/DDBJ whole genome shotgun (WGS) entry which is preliminary data.</text>
</comment>
<sequence length="53" mass="6502">MIKQKITLLEMEKLKKDIESKDNEIKKIKEMQQKNLEEKNKQINDSKEEQKRK</sequence>
<dbReference type="AlphaFoldDB" id="X6L8Z7"/>